<dbReference type="Pfam" id="PF12848">
    <property type="entry name" value="ABC_tran_Xtn"/>
    <property type="match status" value="1"/>
</dbReference>
<feature type="region of interest" description="Disordered" evidence="4">
    <location>
        <begin position="1"/>
        <end position="35"/>
    </location>
</feature>
<keyword evidence="2" id="KW-0547">Nucleotide-binding</keyword>
<dbReference type="SUPFAM" id="SSF52540">
    <property type="entry name" value="P-loop containing nucleoside triphosphate hydrolases"/>
    <property type="match status" value="2"/>
</dbReference>
<evidence type="ECO:0000256" key="2">
    <source>
        <dbReference type="ARBA" id="ARBA00022741"/>
    </source>
</evidence>
<evidence type="ECO:0000256" key="4">
    <source>
        <dbReference type="SAM" id="MobiDB-lite"/>
    </source>
</evidence>
<name>A0A7S3HE41_9STRA</name>
<sequence>MPPKAARPPKKGSKKDLENKEKKAAKGEKDEDGEGVDTVFQALSMNGKQVAEDEGRVATGLLVSELRARDIKIAAFSLALHGKNLVEDTVIELNKGARYGLLGRNGCGKSTFLKCLAAREVPIPKHFEVYLLCHEAPPEEVSALDYVINSAKDKVARLDAMIEHLLVEEGPEAPQLMDLYEELDELDPATFETRASTILVGLGFKASGTAAEGGSTIHKLTKDMSGGWRMRVALARALFIAPSILLLDEPTNHLDLEACVWLEDYLATYKNILMVISHSQDFLNAVCTDMMVMQEQKLRYWSGNYDSYLNTRREQETNQIKLYKKQQGEIQEIKQFISSCGTYANLVRQAKSRQKILDKMEADGLLTMPYEEPMFRFKFADAGAMAPPLISFSEVAFSYSGLKKDYLFKNISFGIHPKSRIVLVGPNGAGKSTLIKLICGENGPTEGTVSTRSGLSIGRFHQHSAEILDFDKSPVDYISSKYQEKYPAHRLEEWRSVVGNYGIPKDYHLEPIRCLSDGLKTRLVFCEISLQNPHLLLFDEPTNAADMEMIDSMSEAINAFNGGVVVISHDFRLLQQVAEEIWVIDRGLHVWDGDIRSYKASLKKKHGYKKA</sequence>
<dbReference type="Gene3D" id="3.40.50.300">
    <property type="entry name" value="P-loop containing nucleotide triphosphate hydrolases"/>
    <property type="match status" value="2"/>
</dbReference>
<dbReference type="InterPro" id="IPR027417">
    <property type="entry name" value="P-loop_NTPase"/>
</dbReference>
<evidence type="ECO:0000259" key="5">
    <source>
        <dbReference type="PROSITE" id="PS50893"/>
    </source>
</evidence>
<evidence type="ECO:0000256" key="1">
    <source>
        <dbReference type="ARBA" id="ARBA00022737"/>
    </source>
</evidence>
<keyword evidence="3" id="KW-0067">ATP-binding</keyword>
<gene>
    <name evidence="6" type="ORF">SELO1098_LOCUS21405</name>
</gene>
<dbReference type="InterPro" id="IPR017871">
    <property type="entry name" value="ABC_transporter-like_CS"/>
</dbReference>
<evidence type="ECO:0000256" key="3">
    <source>
        <dbReference type="ARBA" id="ARBA00022840"/>
    </source>
</evidence>
<dbReference type="AlphaFoldDB" id="A0A7S3HE41"/>
<evidence type="ECO:0000313" key="6">
    <source>
        <dbReference type="EMBL" id="CAE0292559.1"/>
    </source>
</evidence>
<protein>
    <recommendedName>
        <fullName evidence="5">ABC transporter domain-containing protein</fullName>
    </recommendedName>
</protein>
<dbReference type="GO" id="GO:0005524">
    <property type="term" value="F:ATP binding"/>
    <property type="evidence" value="ECO:0007669"/>
    <property type="project" value="UniProtKB-KW"/>
</dbReference>
<dbReference type="EMBL" id="HBIC01041764">
    <property type="protein sequence ID" value="CAE0292559.1"/>
    <property type="molecule type" value="Transcribed_RNA"/>
</dbReference>
<dbReference type="InterPro" id="IPR003439">
    <property type="entry name" value="ABC_transporter-like_ATP-bd"/>
</dbReference>
<dbReference type="Pfam" id="PF00005">
    <property type="entry name" value="ABC_tran"/>
    <property type="match status" value="2"/>
</dbReference>
<feature type="compositionally biased region" description="Basic and acidic residues" evidence="4">
    <location>
        <begin position="14"/>
        <end position="29"/>
    </location>
</feature>
<dbReference type="PROSITE" id="PS50893">
    <property type="entry name" value="ABC_TRANSPORTER_2"/>
    <property type="match status" value="2"/>
</dbReference>
<keyword evidence="1" id="KW-0677">Repeat</keyword>
<dbReference type="InterPro" id="IPR032781">
    <property type="entry name" value="ABC_tran_Xtn"/>
</dbReference>
<dbReference type="CDD" id="cd03221">
    <property type="entry name" value="ABCF_EF-3"/>
    <property type="match status" value="2"/>
</dbReference>
<reference evidence="6" key="1">
    <citation type="submission" date="2021-01" db="EMBL/GenBank/DDBJ databases">
        <authorList>
            <person name="Corre E."/>
            <person name="Pelletier E."/>
            <person name="Niang G."/>
            <person name="Scheremetjew M."/>
            <person name="Finn R."/>
            <person name="Kale V."/>
            <person name="Holt S."/>
            <person name="Cochrane G."/>
            <person name="Meng A."/>
            <person name="Brown T."/>
            <person name="Cohen L."/>
        </authorList>
    </citation>
    <scope>NUCLEOTIDE SEQUENCE</scope>
    <source>
        <strain evidence="6">CCAP 955/1</strain>
    </source>
</reference>
<dbReference type="PROSITE" id="PS00211">
    <property type="entry name" value="ABC_TRANSPORTER_1"/>
    <property type="match status" value="1"/>
</dbReference>
<dbReference type="GO" id="GO:0016887">
    <property type="term" value="F:ATP hydrolysis activity"/>
    <property type="evidence" value="ECO:0007669"/>
    <property type="project" value="InterPro"/>
</dbReference>
<dbReference type="FunFam" id="3.40.50.300:FF:000549">
    <property type="entry name" value="ABC transporter ATP-binding protein arb1"/>
    <property type="match status" value="1"/>
</dbReference>
<dbReference type="InterPro" id="IPR050611">
    <property type="entry name" value="ABCF"/>
</dbReference>
<feature type="domain" description="ABC transporter" evidence="5">
    <location>
        <begin position="390"/>
        <end position="611"/>
    </location>
</feature>
<organism evidence="6">
    <name type="scientific">Spumella elongata</name>
    <dbReference type="NCBI Taxonomy" id="89044"/>
    <lineage>
        <taxon>Eukaryota</taxon>
        <taxon>Sar</taxon>
        <taxon>Stramenopiles</taxon>
        <taxon>Ochrophyta</taxon>
        <taxon>Chrysophyceae</taxon>
        <taxon>Chromulinales</taxon>
        <taxon>Chromulinaceae</taxon>
        <taxon>Spumella</taxon>
    </lineage>
</organism>
<dbReference type="PANTHER" id="PTHR19211:SF15">
    <property type="entry name" value="ATP-BINDING CASSETTE SUB-FAMILY F MEMBER 2"/>
    <property type="match status" value="1"/>
</dbReference>
<dbReference type="FunFam" id="3.40.50.300:FF:000011">
    <property type="entry name" value="Putative ABC transporter ATP-binding component"/>
    <property type="match status" value="1"/>
</dbReference>
<dbReference type="PANTHER" id="PTHR19211">
    <property type="entry name" value="ATP-BINDING TRANSPORT PROTEIN-RELATED"/>
    <property type="match status" value="1"/>
</dbReference>
<dbReference type="InterPro" id="IPR003593">
    <property type="entry name" value="AAA+_ATPase"/>
</dbReference>
<feature type="domain" description="ABC transporter" evidence="5">
    <location>
        <begin position="66"/>
        <end position="320"/>
    </location>
</feature>
<proteinExistence type="predicted"/>
<accession>A0A7S3HE41</accession>
<dbReference type="SMART" id="SM00382">
    <property type="entry name" value="AAA"/>
    <property type="match status" value="2"/>
</dbReference>